<dbReference type="EMBL" id="CP011132">
    <property type="protein sequence ID" value="AKE57867.1"/>
    <property type="molecule type" value="Genomic_DNA"/>
</dbReference>
<dbReference type="InterPro" id="IPR000160">
    <property type="entry name" value="GGDEF_dom"/>
</dbReference>
<name>A0A0F6TSX8_CITAM</name>
<evidence type="ECO:0000259" key="1">
    <source>
        <dbReference type="PROSITE" id="PS50887"/>
    </source>
</evidence>
<dbReference type="Gene3D" id="3.30.70.270">
    <property type="match status" value="1"/>
</dbReference>
<protein>
    <submittedName>
        <fullName evidence="2">Diguanylate cyclase</fullName>
    </submittedName>
</protein>
<dbReference type="RefSeq" id="WP_046475953.1">
    <property type="nucleotide sequence ID" value="NZ_CP011132.1"/>
</dbReference>
<dbReference type="NCBIfam" id="TIGR00254">
    <property type="entry name" value="GGDEF"/>
    <property type="match status" value="1"/>
</dbReference>
<dbReference type="AlphaFoldDB" id="A0A0F6TSX8"/>
<proteinExistence type="predicted"/>
<accession>A0A0F6TSX8</accession>
<dbReference type="Proteomes" id="UP000034085">
    <property type="component" value="Chromosome"/>
</dbReference>
<dbReference type="InterPro" id="IPR029787">
    <property type="entry name" value="Nucleotide_cyclase"/>
</dbReference>
<dbReference type="Pfam" id="PF00990">
    <property type="entry name" value="GGDEF"/>
    <property type="match status" value="1"/>
</dbReference>
<dbReference type="SUPFAM" id="SSF55073">
    <property type="entry name" value="Nucleotide cyclase"/>
    <property type="match status" value="1"/>
</dbReference>
<dbReference type="OrthoDB" id="9812260at2"/>
<evidence type="ECO:0000313" key="3">
    <source>
        <dbReference type="Proteomes" id="UP000034085"/>
    </source>
</evidence>
<dbReference type="Gene3D" id="3.30.450.40">
    <property type="match status" value="1"/>
</dbReference>
<feature type="domain" description="GGDEF" evidence="1">
    <location>
        <begin position="194"/>
        <end position="318"/>
    </location>
</feature>
<dbReference type="SMART" id="SM00267">
    <property type="entry name" value="GGDEF"/>
    <property type="match status" value="1"/>
</dbReference>
<dbReference type="HOGENOM" id="CLU_000445_11_32_6"/>
<organism evidence="2 3">
    <name type="scientific">Citrobacter amalonaticus Y19</name>
    <dbReference type="NCBI Taxonomy" id="1261127"/>
    <lineage>
        <taxon>Bacteria</taxon>
        <taxon>Pseudomonadati</taxon>
        <taxon>Pseudomonadota</taxon>
        <taxon>Gammaproteobacteria</taxon>
        <taxon>Enterobacterales</taxon>
        <taxon>Enterobacteriaceae</taxon>
        <taxon>Citrobacter</taxon>
    </lineage>
</organism>
<gene>
    <name evidence="2" type="ORF">F384_01265</name>
</gene>
<sequence>MKFPGIPENEEERLKSLYLADLLDTGSEERFDRLTRLTKKLFQVPVALISLIDRERQWLLACEGLGTRETSRNVSFCGHAILQEGPFIVNDAVSDDRFHDNPLVIGEPYIRFYAGYPVHLPDGAVAGTLCLINSSPRSFNDDDIATLRDLAFIVEDEFKVTGIAMTDSLTGIPNRRGFYNAGEKRFLALTQTNVPFSLIFLDLDKFKPVNDLWGHAEGDEVLKVFSALLCQHLSAGDIAGRIGGDEFAVLVTHKARTGSFLKRVRKSVDEYNDHSGKPYSINYSYGMLHNDPLRYPSLVEMLKESDEVMYSAKRRKHV</sequence>
<dbReference type="PANTHER" id="PTHR43102:SF2">
    <property type="entry name" value="GAF DOMAIN-CONTAINING PROTEIN"/>
    <property type="match status" value="1"/>
</dbReference>
<dbReference type="Pfam" id="PF01590">
    <property type="entry name" value="GAF"/>
    <property type="match status" value="1"/>
</dbReference>
<dbReference type="PATRIC" id="fig|1261127.3.peg.255"/>
<dbReference type="InterPro" id="IPR043128">
    <property type="entry name" value="Rev_trsase/Diguanyl_cyclase"/>
</dbReference>
<dbReference type="SUPFAM" id="SSF55781">
    <property type="entry name" value="GAF domain-like"/>
    <property type="match status" value="1"/>
</dbReference>
<dbReference type="PROSITE" id="PS50887">
    <property type="entry name" value="GGDEF"/>
    <property type="match status" value="1"/>
</dbReference>
<dbReference type="InterPro" id="IPR029016">
    <property type="entry name" value="GAF-like_dom_sf"/>
</dbReference>
<dbReference type="CDD" id="cd01949">
    <property type="entry name" value="GGDEF"/>
    <property type="match status" value="1"/>
</dbReference>
<dbReference type="PANTHER" id="PTHR43102">
    <property type="entry name" value="SLR1143 PROTEIN"/>
    <property type="match status" value="1"/>
</dbReference>
<reference evidence="2 3" key="1">
    <citation type="journal article" date="2013" name="Appl. Microbiol. Biotechnol.">
        <title>Glycerol assimilation and production of 1,3-propanediol by Citrobacter amalonaticus Y19.</title>
        <authorList>
            <person name="Ainala S.K."/>
            <person name="Ashok S."/>
            <person name="Ko Y."/>
            <person name="Park S."/>
        </authorList>
    </citation>
    <scope>NUCLEOTIDE SEQUENCE [LARGE SCALE GENOMIC DNA]</scope>
    <source>
        <strain evidence="2 3">Y19</strain>
    </source>
</reference>
<dbReference type="SMART" id="SM00065">
    <property type="entry name" value="GAF"/>
    <property type="match status" value="1"/>
</dbReference>
<dbReference type="InterPro" id="IPR003018">
    <property type="entry name" value="GAF"/>
</dbReference>
<evidence type="ECO:0000313" key="2">
    <source>
        <dbReference type="EMBL" id="AKE57867.1"/>
    </source>
</evidence>
<dbReference type="KEGG" id="cama:F384_01265"/>